<keyword evidence="1" id="KW-0547">Nucleotide-binding</keyword>
<evidence type="ECO:0000256" key="1">
    <source>
        <dbReference type="ARBA" id="ARBA00022741"/>
    </source>
</evidence>
<dbReference type="EMBL" id="JH930470">
    <property type="protein sequence ID" value="EKM58080.1"/>
    <property type="molecule type" value="Genomic_DNA"/>
</dbReference>
<dbReference type="GeneID" id="18908467"/>
<dbReference type="RefSeq" id="XP_007393406.1">
    <property type="nucleotide sequence ID" value="XM_007393344.1"/>
</dbReference>
<reference evidence="5 6" key="1">
    <citation type="journal article" date="2012" name="BMC Genomics">
        <title>Comparative genomics of the white-rot fungi, Phanerochaete carnosa and P. chrysosporium, to elucidate the genetic basis of the distinct wood types they colonize.</title>
        <authorList>
            <person name="Suzuki H."/>
            <person name="MacDonald J."/>
            <person name="Syed K."/>
            <person name="Salamov A."/>
            <person name="Hori C."/>
            <person name="Aerts A."/>
            <person name="Henrissat B."/>
            <person name="Wiebenga A."/>
            <person name="vanKuyk P.A."/>
            <person name="Barry K."/>
            <person name="Lindquist E."/>
            <person name="LaButti K."/>
            <person name="Lapidus A."/>
            <person name="Lucas S."/>
            <person name="Coutinho P."/>
            <person name="Gong Y."/>
            <person name="Samejima M."/>
            <person name="Mahadevan R."/>
            <person name="Abou-Zaid M."/>
            <person name="de Vries R.P."/>
            <person name="Igarashi K."/>
            <person name="Yadav J.S."/>
            <person name="Grigoriev I.V."/>
            <person name="Master E.R."/>
        </authorList>
    </citation>
    <scope>NUCLEOTIDE SEQUENCE [LARGE SCALE GENOMIC DNA]</scope>
    <source>
        <strain evidence="5 6">HHB-10118-sp</strain>
    </source>
</reference>
<dbReference type="SUPFAM" id="SSF54197">
    <property type="entry name" value="HIT-like"/>
    <property type="match status" value="1"/>
</dbReference>
<feature type="short sequence motif" description="Histidine triad motif" evidence="3">
    <location>
        <begin position="126"/>
        <end position="130"/>
    </location>
</feature>
<protein>
    <recommendedName>
        <fullName evidence="4">HIT domain-containing protein</fullName>
    </recommendedName>
</protein>
<dbReference type="AlphaFoldDB" id="K5WFJ8"/>
<name>K5WFJ8_PHACS</name>
<evidence type="ECO:0000259" key="4">
    <source>
        <dbReference type="PROSITE" id="PS51084"/>
    </source>
</evidence>
<sequence length="182" mass="20480">MLASAFSLFTRGLRKNDGSKRLHDESDTGYRIPGCVFCDISREKGFDVVWEDETFIVFNDHSPAAKHHLLVIPKRHVESVKTLKPSDAPMIQRMSEIGHSLLGELSVPAASRMMGFHIPPFNSVDHLHLHVQGLPYKSVWRKAKYPYVKRSQGVQKGWTWFAEVGQVQSILEGGGEVRVAPC</sequence>
<evidence type="ECO:0000313" key="5">
    <source>
        <dbReference type="EMBL" id="EKM58080.1"/>
    </source>
</evidence>
<keyword evidence="6" id="KW-1185">Reference proteome</keyword>
<dbReference type="Proteomes" id="UP000008370">
    <property type="component" value="Unassembled WGS sequence"/>
</dbReference>
<feature type="domain" description="HIT" evidence="4">
    <location>
        <begin position="36"/>
        <end position="145"/>
    </location>
</feature>
<dbReference type="STRING" id="650164.K5WFJ8"/>
<evidence type="ECO:0000256" key="3">
    <source>
        <dbReference type="PROSITE-ProRule" id="PRU00464"/>
    </source>
</evidence>
<dbReference type="InterPro" id="IPR036265">
    <property type="entry name" value="HIT-like_sf"/>
</dbReference>
<dbReference type="Gene3D" id="3.30.428.10">
    <property type="entry name" value="HIT-like"/>
    <property type="match status" value="1"/>
</dbReference>
<dbReference type="InParanoid" id="K5WFJ8"/>
<dbReference type="PANTHER" id="PTHR12486">
    <property type="entry name" value="APRATAXIN-RELATED"/>
    <property type="match status" value="1"/>
</dbReference>
<keyword evidence="2" id="KW-0378">Hydrolase</keyword>
<dbReference type="PROSITE" id="PS51084">
    <property type="entry name" value="HIT_2"/>
    <property type="match status" value="1"/>
</dbReference>
<accession>K5WFJ8</accession>
<dbReference type="KEGG" id="pco:PHACADRAFT_139706"/>
<dbReference type="InterPro" id="IPR011146">
    <property type="entry name" value="HIT-like"/>
</dbReference>
<organism evidence="5 6">
    <name type="scientific">Phanerochaete carnosa (strain HHB-10118-sp)</name>
    <name type="common">White-rot fungus</name>
    <name type="synonym">Peniophora carnosa</name>
    <dbReference type="NCBI Taxonomy" id="650164"/>
    <lineage>
        <taxon>Eukaryota</taxon>
        <taxon>Fungi</taxon>
        <taxon>Dikarya</taxon>
        <taxon>Basidiomycota</taxon>
        <taxon>Agaricomycotina</taxon>
        <taxon>Agaricomycetes</taxon>
        <taxon>Polyporales</taxon>
        <taxon>Phanerochaetaceae</taxon>
        <taxon>Phanerochaete</taxon>
    </lineage>
</organism>
<dbReference type="PANTHER" id="PTHR12486:SF5">
    <property type="entry name" value="ADENOSINE 5'-MONOPHOSPHORAMIDASE HINT3"/>
    <property type="match status" value="1"/>
</dbReference>
<dbReference type="GO" id="GO:0016787">
    <property type="term" value="F:hydrolase activity"/>
    <property type="evidence" value="ECO:0007669"/>
    <property type="project" value="UniProtKB-KW"/>
</dbReference>
<dbReference type="Pfam" id="PF11969">
    <property type="entry name" value="DcpS_C"/>
    <property type="match status" value="1"/>
</dbReference>
<proteinExistence type="predicted"/>
<dbReference type="GO" id="GO:0000166">
    <property type="term" value="F:nucleotide binding"/>
    <property type="evidence" value="ECO:0007669"/>
    <property type="project" value="UniProtKB-KW"/>
</dbReference>
<dbReference type="HOGENOM" id="CLU_056776_4_1_1"/>
<evidence type="ECO:0000256" key="2">
    <source>
        <dbReference type="ARBA" id="ARBA00022801"/>
    </source>
</evidence>
<gene>
    <name evidence="5" type="ORF">PHACADRAFT_139706</name>
</gene>
<dbReference type="OrthoDB" id="1915375at2759"/>
<evidence type="ECO:0000313" key="6">
    <source>
        <dbReference type="Proteomes" id="UP000008370"/>
    </source>
</evidence>